<gene>
    <name evidence="2" type="ORF">E2C01_057827</name>
</gene>
<dbReference type="EMBL" id="VSRR010021194">
    <property type="protein sequence ID" value="MPC63725.1"/>
    <property type="molecule type" value="Genomic_DNA"/>
</dbReference>
<evidence type="ECO:0000256" key="1">
    <source>
        <dbReference type="SAM" id="MobiDB-lite"/>
    </source>
</evidence>
<proteinExistence type="predicted"/>
<protein>
    <submittedName>
        <fullName evidence="2">Uncharacterized protein</fullName>
    </submittedName>
</protein>
<evidence type="ECO:0000313" key="2">
    <source>
        <dbReference type="EMBL" id="MPC63725.1"/>
    </source>
</evidence>
<keyword evidence="3" id="KW-1185">Reference proteome</keyword>
<organism evidence="2 3">
    <name type="scientific">Portunus trituberculatus</name>
    <name type="common">Swimming crab</name>
    <name type="synonym">Neptunus trituberculatus</name>
    <dbReference type="NCBI Taxonomy" id="210409"/>
    <lineage>
        <taxon>Eukaryota</taxon>
        <taxon>Metazoa</taxon>
        <taxon>Ecdysozoa</taxon>
        <taxon>Arthropoda</taxon>
        <taxon>Crustacea</taxon>
        <taxon>Multicrustacea</taxon>
        <taxon>Malacostraca</taxon>
        <taxon>Eumalacostraca</taxon>
        <taxon>Eucarida</taxon>
        <taxon>Decapoda</taxon>
        <taxon>Pleocyemata</taxon>
        <taxon>Brachyura</taxon>
        <taxon>Eubrachyura</taxon>
        <taxon>Portunoidea</taxon>
        <taxon>Portunidae</taxon>
        <taxon>Portuninae</taxon>
        <taxon>Portunus</taxon>
    </lineage>
</organism>
<reference evidence="2 3" key="1">
    <citation type="submission" date="2019-05" db="EMBL/GenBank/DDBJ databases">
        <title>Another draft genome of Portunus trituberculatus and its Hox gene families provides insights of decapod evolution.</title>
        <authorList>
            <person name="Jeong J.-H."/>
            <person name="Song I."/>
            <person name="Kim S."/>
            <person name="Choi T."/>
            <person name="Kim D."/>
            <person name="Ryu S."/>
            <person name="Kim W."/>
        </authorList>
    </citation>
    <scope>NUCLEOTIDE SEQUENCE [LARGE SCALE GENOMIC DNA]</scope>
    <source>
        <tissue evidence="2">Muscle</tissue>
    </source>
</reference>
<feature type="region of interest" description="Disordered" evidence="1">
    <location>
        <begin position="81"/>
        <end position="130"/>
    </location>
</feature>
<dbReference type="AlphaFoldDB" id="A0A5B7H263"/>
<name>A0A5B7H263_PORTR</name>
<comment type="caution">
    <text evidence="2">The sequence shown here is derived from an EMBL/GenBank/DDBJ whole genome shotgun (WGS) entry which is preliminary data.</text>
</comment>
<sequence length="148" mass="15272">MSTVREAGCDKPHAGLSSPLHLRLLNEAVSRGREDCWRRSAVAETPPLTGGVTVKVKSPAGGVTCAGHVNGHRGTLARRRARRGEAPAGCTAGACEDESWTTGGKQGPRVRGVAGSAACGGSDDRRARRLPQVIGQVREGGVSGPLTK</sequence>
<dbReference type="Proteomes" id="UP000324222">
    <property type="component" value="Unassembled WGS sequence"/>
</dbReference>
<evidence type="ECO:0000313" key="3">
    <source>
        <dbReference type="Proteomes" id="UP000324222"/>
    </source>
</evidence>
<accession>A0A5B7H263</accession>